<feature type="domain" description="Protein kinase" evidence="3">
    <location>
        <begin position="60"/>
        <end position="343"/>
    </location>
</feature>
<dbReference type="OrthoDB" id="1034557at2759"/>
<dbReference type="PhylomeDB" id="B3S261"/>
<dbReference type="SUPFAM" id="SSF56112">
    <property type="entry name" value="Protein kinase-like (PK-like)"/>
    <property type="match status" value="1"/>
</dbReference>
<evidence type="ECO:0000259" key="3">
    <source>
        <dbReference type="PROSITE" id="PS50011"/>
    </source>
</evidence>
<keyword evidence="2" id="KW-0812">Transmembrane</keyword>
<dbReference type="Gene3D" id="3.30.200.20">
    <property type="entry name" value="Phosphorylase Kinase, domain 1"/>
    <property type="match status" value="1"/>
</dbReference>
<dbReference type="InterPro" id="IPR000719">
    <property type="entry name" value="Prot_kinase_dom"/>
</dbReference>
<dbReference type="InterPro" id="IPR011009">
    <property type="entry name" value="Kinase-like_dom_sf"/>
</dbReference>
<dbReference type="EMBL" id="DS985247">
    <property type="protein sequence ID" value="EDV23378.1"/>
    <property type="molecule type" value="Genomic_DNA"/>
</dbReference>
<reference evidence="4 5" key="1">
    <citation type="journal article" date="2008" name="Nature">
        <title>The Trichoplax genome and the nature of placozoans.</title>
        <authorList>
            <person name="Srivastava M."/>
            <person name="Begovic E."/>
            <person name="Chapman J."/>
            <person name="Putnam N.H."/>
            <person name="Hellsten U."/>
            <person name="Kawashima T."/>
            <person name="Kuo A."/>
            <person name="Mitros T."/>
            <person name="Salamov A."/>
            <person name="Carpenter M.L."/>
            <person name="Signorovitch A.Y."/>
            <person name="Moreno M.A."/>
            <person name="Kamm K."/>
            <person name="Grimwood J."/>
            <person name="Schmutz J."/>
            <person name="Shapiro H."/>
            <person name="Grigoriev I.V."/>
            <person name="Buss L.W."/>
            <person name="Schierwater B."/>
            <person name="Dellaporta S.L."/>
            <person name="Rokhsar D.S."/>
        </authorList>
    </citation>
    <scope>NUCLEOTIDE SEQUENCE [LARGE SCALE GENOMIC DNA]</scope>
    <source>
        <strain evidence="4 5">Grell-BS-1999</strain>
    </source>
</reference>
<proteinExistence type="predicted"/>
<dbReference type="Gene3D" id="1.10.510.10">
    <property type="entry name" value="Transferase(Phosphotransferase) domain 1"/>
    <property type="match status" value="1"/>
</dbReference>
<dbReference type="RefSeq" id="XP_002114288.1">
    <property type="nucleotide sequence ID" value="XM_002114252.1"/>
</dbReference>
<dbReference type="Proteomes" id="UP000009022">
    <property type="component" value="Unassembled WGS sequence"/>
</dbReference>
<evidence type="ECO:0000313" key="4">
    <source>
        <dbReference type="EMBL" id="EDV23378.1"/>
    </source>
</evidence>
<dbReference type="InterPro" id="IPR050588">
    <property type="entry name" value="WNK_Ser-Thr_kinase"/>
</dbReference>
<keyword evidence="5" id="KW-1185">Reference proteome</keyword>
<dbReference type="CTD" id="6755501"/>
<evidence type="ECO:0000313" key="5">
    <source>
        <dbReference type="Proteomes" id="UP000009022"/>
    </source>
</evidence>
<dbReference type="PANTHER" id="PTHR13902">
    <property type="entry name" value="SERINE/THREONINE-PROTEIN KINASE WNK WITH NO LYSINE -RELATED"/>
    <property type="match status" value="1"/>
</dbReference>
<dbReference type="FunFam" id="1.10.510.10:FF:000842">
    <property type="entry name" value="Nuclear receptor-binding protein"/>
    <property type="match status" value="1"/>
</dbReference>
<feature type="compositionally biased region" description="Polar residues" evidence="1">
    <location>
        <begin position="1"/>
        <end position="15"/>
    </location>
</feature>
<dbReference type="HOGENOM" id="CLU_024273_0_0_1"/>
<evidence type="ECO:0000256" key="1">
    <source>
        <dbReference type="SAM" id="MobiDB-lite"/>
    </source>
</evidence>
<accession>B3S261</accession>
<dbReference type="eggNOG" id="KOG1266">
    <property type="taxonomic scope" value="Eukaryota"/>
</dbReference>
<dbReference type="Pfam" id="PF07714">
    <property type="entry name" value="PK_Tyr_Ser-Thr"/>
    <property type="match status" value="1"/>
</dbReference>
<sequence>MAATHSLSKSDTLNPQAHEELSTDTSSRPDSGDESDDENKVLEESPNGRYKKQKREAIKINLQWSIFAVYFYTIYPCRIYCITRIEKIGKLVQHGSLGTDAFLGMDTDEGVEIVWNEIWLSEGKSRSFYNHNNIVEFYHYWTHNDEVKKKARITFITEYMTSGSLKQFLKKTKKNQKGLLQEKLFKRWCRQILSALDHLASFTPPIIHGNLSLDTIYIQHNGLIKIGSVIPEAISYHAKSRSPSELQNLFTAAPEYDIKEAILTTSVDIYAFGICALEIATQFFDTKSGKKPSPSMNYWNRGSIQNSLESLENTDLLKFLQRCLQEKPEMRPSAKELLLDKFLFEVHSLKLQAAHTIVDKEVAIPEDSNSIPLAILSQMEGIAADISYKSSDEPFHFGYASGPPALDLEKYIEEVRSGLYPLTSVYKDEDLVRDDSDDKTKDDPSIDSEHYSKETKSVLSVNCTIRAVEDDEVKRHLVITLKMENEINRELSCDVSLDEDLSKLAEELVLYGFIKQIKRESLTAMRRVAFDG</sequence>
<dbReference type="GO" id="GO:0004674">
    <property type="term" value="F:protein serine/threonine kinase activity"/>
    <property type="evidence" value="ECO:0000318"/>
    <property type="project" value="GO_Central"/>
</dbReference>
<dbReference type="GeneID" id="6755501"/>
<protein>
    <recommendedName>
        <fullName evidence="3">Protein kinase domain-containing protein</fullName>
    </recommendedName>
</protein>
<dbReference type="STRING" id="10228.B3S261"/>
<dbReference type="GO" id="GO:0005524">
    <property type="term" value="F:ATP binding"/>
    <property type="evidence" value="ECO:0007669"/>
    <property type="project" value="InterPro"/>
</dbReference>
<dbReference type="FunCoup" id="B3S261">
    <property type="interactions" value="852"/>
</dbReference>
<organism evidence="4 5">
    <name type="scientific">Trichoplax adhaerens</name>
    <name type="common">Trichoplax reptans</name>
    <dbReference type="NCBI Taxonomy" id="10228"/>
    <lineage>
        <taxon>Eukaryota</taxon>
        <taxon>Metazoa</taxon>
        <taxon>Placozoa</taxon>
        <taxon>Uniplacotomia</taxon>
        <taxon>Trichoplacea</taxon>
        <taxon>Trichoplacidae</taxon>
        <taxon>Trichoplax</taxon>
    </lineage>
</organism>
<dbReference type="AlphaFoldDB" id="B3S261"/>
<dbReference type="GO" id="GO:0005737">
    <property type="term" value="C:cytoplasm"/>
    <property type="evidence" value="ECO:0000318"/>
    <property type="project" value="GO_Central"/>
</dbReference>
<name>B3S261_TRIAD</name>
<keyword evidence="2" id="KW-1133">Transmembrane helix</keyword>
<feature type="region of interest" description="Disordered" evidence="1">
    <location>
        <begin position="1"/>
        <end position="48"/>
    </location>
</feature>
<dbReference type="KEGG" id="tad:TRIADDRAFT_57937"/>
<evidence type="ECO:0000256" key="2">
    <source>
        <dbReference type="SAM" id="Phobius"/>
    </source>
</evidence>
<dbReference type="PROSITE" id="PS50011">
    <property type="entry name" value="PROTEIN_KINASE_DOM"/>
    <property type="match status" value="1"/>
</dbReference>
<dbReference type="GO" id="GO:0035556">
    <property type="term" value="P:intracellular signal transduction"/>
    <property type="evidence" value="ECO:0000318"/>
    <property type="project" value="GO_Central"/>
</dbReference>
<dbReference type="InterPro" id="IPR001245">
    <property type="entry name" value="Ser-Thr/Tyr_kinase_cat_dom"/>
</dbReference>
<dbReference type="InParanoid" id="B3S261"/>
<feature type="transmembrane region" description="Helical" evidence="2">
    <location>
        <begin position="57"/>
        <end position="75"/>
    </location>
</feature>
<feature type="region of interest" description="Disordered" evidence="1">
    <location>
        <begin position="431"/>
        <end position="451"/>
    </location>
</feature>
<gene>
    <name evidence="4" type="ORF">TRIADDRAFT_57937</name>
</gene>
<keyword evidence="2" id="KW-0472">Membrane</keyword>
<dbReference type="OMA" id="NEVQYAQ"/>